<sequence length="360" mass="40873">MVSRLEEVEKEASDSSIQVSTAVNEMKTHSGVEHLSKEEGHIEGKNSTTVIEFMILGFPEFPDLQIPLFLLFLMIYLIILLGNLTIITVTCLDPHLHTPMYFFLCNLSLVDISSTSVTLPKLLDIFLRENQSISVNGCFMQVYFFIFSLCIEVFLLSVMAYDRYAAVCHPLQYLVIMNWNVCVLTVAGLWILGVLYPVTCTVLLSRFSYCRSNVINHFFCDMPALLKLSCTSTSTIDHITYILGGFVGGPCIISTFLSYFYIISTILRIRSAEGRRKAFSTCSAHLTVVILFYGTLLCSYMRPTSTQSLEQNKLFAVLYNALIPMFNPIIYSLRNHEVKKAVAKLFIRNLYSRHPKPFML</sequence>
<dbReference type="PROSITE" id="PS50262">
    <property type="entry name" value="G_PROTEIN_RECEP_F1_2"/>
    <property type="match status" value="1"/>
</dbReference>
<name>A0A6P8PGW9_GEOSA</name>
<dbReference type="GO" id="GO:0004984">
    <property type="term" value="F:olfactory receptor activity"/>
    <property type="evidence" value="ECO:0007669"/>
    <property type="project" value="InterPro"/>
</dbReference>
<feature type="transmembrane region" description="Helical" evidence="11">
    <location>
        <begin position="173"/>
        <end position="196"/>
    </location>
</feature>
<keyword evidence="13" id="KW-1185">Reference proteome</keyword>
<feature type="transmembrane region" description="Helical" evidence="11">
    <location>
        <begin position="139"/>
        <end position="161"/>
    </location>
</feature>
<dbReference type="OrthoDB" id="6147321at2759"/>
<dbReference type="SUPFAM" id="SSF81321">
    <property type="entry name" value="Family A G protein-coupled receptor-like"/>
    <property type="match status" value="1"/>
</dbReference>
<feature type="transmembrane region" description="Helical" evidence="11">
    <location>
        <begin position="283"/>
        <end position="302"/>
    </location>
</feature>
<feature type="transmembrane region" description="Helical" evidence="11">
    <location>
        <begin position="314"/>
        <end position="333"/>
    </location>
</feature>
<dbReference type="InterPro" id="IPR017452">
    <property type="entry name" value="GPCR_Rhodpsn_7TM"/>
</dbReference>
<dbReference type="PRINTS" id="PR00245">
    <property type="entry name" value="OLFACTORYR"/>
</dbReference>
<dbReference type="Pfam" id="PF13853">
    <property type="entry name" value="7tm_4"/>
    <property type="match status" value="1"/>
</dbReference>
<keyword evidence="8 10" id="KW-0675">Receptor</keyword>
<proteinExistence type="inferred from homology"/>
<evidence type="ECO:0000256" key="8">
    <source>
        <dbReference type="ARBA" id="ARBA00023170"/>
    </source>
</evidence>
<keyword evidence="5 11" id="KW-1133">Transmembrane helix</keyword>
<evidence type="ECO:0000313" key="13">
    <source>
        <dbReference type="Proteomes" id="UP000515159"/>
    </source>
</evidence>
<dbReference type="GO" id="GO:0005886">
    <property type="term" value="C:plasma membrane"/>
    <property type="evidence" value="ECO:0007669"/>
    <property type="project" value="UniProtKB-SubCell"/>
</dbReference>
<keyword evidence="3 10" id="KW-0812">Transmembrane</keyword>
<dbReference type="CDD" id="cd13954">
    <property type="entry name" value="7tmA_OR"/>
    <property type="match status" value="1"/>
</dbReference>
<dbReference type="PROSITE" id="PS00237">
    <property type="entry name" value="G_PROTEIN_RECEP_F1_1"/>
    <property type="match status" value="1"/>
</dbReference>
<keyword evidence="11" id="KW-0716">Sensory transduction</keyword>
<evidence type="ECO:0000259" key="12">
    <source>
        <dbReference type="PROSITE" id="PS50262"/>
    </source>
</evidence>
<keyword evidence="7 11" id="KW-0472">Membrane</keyword>
<feature type="transmembrane region" description="Helical" evidence="11">
    <location>
        <begin position="66"/>
        <end position="89"/>
    </location>
</feature>
<dbReference type="RefSeq" id="XP_033780535.1">
    <property type="nucleotide sequence ID" value="XM_033924644.1"/>
</dbReference>
<evidence type="ECO:0000256" key="7">
    <source>
        <dbReference type="ARBA" id="ARBA00023136"/>
    </source>
</evidence>
<evidence type="ECO:0000313" key="14">
    <source>
        <dbReference type="RefSeq" id="XP_033780535.1"/>
    </source>
</evidence>
<evidence type="ECO:0000256" key="2">
    <source>
        <dbReference type="ARBA" id="ARBA00022475"/>
    </source>
</evidence>
<comment type="subcellular location">
    <subcellularLocation>
        <location evidence="1 11">Cell membrane</location>
        <topology evidence="1 11">Multi-pass membrane protein</topology>
    </subcellularLocation>
</comment>
<comment type="similarity">
    <text evidence="10">Belongs to the G-protein coupled receptor 1 family.</text>
</comment>
<evidence type="ECO:0000256" key="11">
    <source>
        <dbReference type="RuleBase" id="RU363047"/>
    </source>
</evidence>
<keyword evidence="9 10" id="KW-0807">Transducer</keyword>
<evidence type="ECO:0000256" key="5">
    <source>
        <dbReference type="ARBA" id="ARBA00022989"/>
    </source>
</evidence>
<evidence type="ECO:0000256" key="4">
    <source>
        <dbReference type="ARBA" id="ARBA00022725"/>
    </source>
</evidence>
<accession>A0A6P8PGW9</accession>
<protein>
    <recommendedName>
        <fullName evidence="11">Olfactory receptor</fullName>
    </recommendedName>
</protein>
<keyword evidence="6 10" id="KW-0297">G-protein coupled receptor</keyword>
<dbReference type="PRINTS" id="PR00237">
    <property type="entry name" value="GPCRRHODOPSN"/>
</dbReference>
<dbReference type="GeneID" id="117350373"/>
<keyword evidence="2 11" id="KW-1003">Cell membrane</keyword>
<organism evidence="13 14">
    <name type="scientific">Geotrypetes seraphini</name>
    <name type="common">Gaboon caecilian</name>
    <name type="synonym">Caecilia seraphini</name>
    <dbReference type="NCBI Taxonomy" id="260995"/>
    <lineage>
        <taxon>Eukaryota</taxon>
        <taxon>Metazoa</taxon>
        <taxon>Chordata</taxon>
        <taxon>Craniata</taxon>
        <taxon>Vertebrata</taxon>
        <taxon>Euteleostomi</taxon>
        <taxon>Amphibia</taxon>
        <taxon>Gymnophiona</taxon>
        <taxon>Geotrypetes</taxon>
    </lineage>
</organism>
<dbReference type="PANTHER" id="PTHR26452">
    <property type="entry name" value="OLFACTORY RECEPTOR"/>
    <property type="match status" value="1"/>
</dbReference>
<evidence type="ECO:0000256" key="3">
    <source>
        <dbReference type="ARBA" id="ARBA00022692"/>
    </source>
</evidence>
<dbReference type="InterPro" id="IPR000725">
    <property type="entry name" value="Olfact_rcpt"/>
</dbReference>
<dbReference type="InterPro" id="IPR050516">
    <property type="entry name" value="Olfactory_GPCR"/>
</dbReference>
<dbReference type="KEGG" id="gsh:117350373"/>
<evidence type="ECO:0000256" key="10">
    <source>
        <dbReference type="RuleBase" id="RU000688"/>
    </source>
</evidence>
<gene>
    <name evidence="14" type="primary">LOC117350373</name>
</gene>
<reference evidence="14" key="1">
    <citation type="submission" date="2025-08" db="UniProtKB">
        <authorList>
            <consortium name="RefSeq"/>
        </authorList>
    </citation>
    <scope>IDENTIFICATION</scope>
</reference>
<dbReference type="FunFam" id="1.20.1070.10:FF:000015">
    <property type="entry name" value="Olfactory receptor"/>
    <property type="match status" value="1"/>
</dbReference>
<feature type="domain" description="G-protein coupled receptors family 1 profile" evidence="12">
    <location>
        <begin position="82"/>
        <end position="331"/>
    </location>
</feature>
<dbReference type="InParanoid" id="A0A6P8PGW9"/>
<dbReference type="AlphaFoldDB" id="A0A6P8PGW9"/>
<keyword evidence="4 11" id="KW-0552">Olfaction</keyword>
<evidence type="ECO:0000256" key="6">
    <source>
        <dbReference type="ARBA" id="ARBA00023040"/>
    </source>
</evidence>
<dbReference type="InterPro" id="IPR000276">
    <property type="entry name" value="GPCR_Rhodpsn"/>
</dbReference>
<feature type="transmembrane region" description="Helical" evidence="11">
    <location>
        <begin position="241"/>
        <end position="262"/>
    </location>
</feature>
<dbReference type="Gene3D" id="1.20.1070.10">
    <property type="entry name" value="Rhodopsin 7-helix transmembrane proteins"/>
    <property type="match status" value="1"/>
</dbReference>
<dbReference type="GO" id="GO:0004930">
    <property type="term" value="F:G protein-coupled receptor activity"/>
    <property type="evidence" value="ECO:0007669"/>
    <property type="project" value="UniProtKB-KW"/>
</dbReference>
<dbReference type="Proteomes" id="UP000515159">
    <property type="component" value="Chromosome 16"/>
</dbReference>
<evidence type="ECO:0000256" key="9">
    <source>
        <dbReference type="ARBA" id="ARBA00023224"/>
    </source>
</evidence>
<evidence type="ECO:0000256" key="1">
    <source>
        <dbReference type="ARBA" id="ARBA00004651"/>
    </source>
</evidence>